<dbReference type="PRINTS" id="PR00461">
    <property type="entry name" value="PLPEROXIDASE"/>
</dbReference>
<keyword evidence="4" id="KW-0349">Heme</keyword>
<dbReference type="Gene3D" id="1.10.520.10">
    <property type="match status" value="1"/>
</dbReference>
<evidence type="ECO:0000256" key="7">
    <source>
        <dbReference type="ARBA" id="ARBA00023004"/>
    </source>
</evidence>
<evidence type="ECO:0000256" key="8">
    <source>
        <dbReference type="PIRSR" id="PIRSR600823-2"/>
    </source>
</evidence>
<dbReference type="SUPFAM" id="SSF48113">
    <property type="entry name" value="Heme-dependent peroxidases"/>
    <property type="match status" value="1"/>
</dbReference>
<keyword evidence="14" id="KW-1185">Reference proteome</keyword>
<dbReference type="EMBL" id="PDCK01000045">
    <property type="protein sequence ID" value="PRQ20375.1"/>
    <property type="molecule type" value="Genomic_DNA"/>
</dbReference>
<dbReference type="PROSITE" id="PS50873">
    <property type="entry name" value="PEROXIDASE_4"/>
    <property type="match status" value="1"/>
</dbReference>
<evidence type="ECO:0000256" key="3">
    <source>
        <dbReference type="ARBA" id="ARBA00022559"/>
    </source>
</evidence>
<comment type="caution">
    <text evidence="13">The sequence shown here is derived from an EMBL/GenBank/DDBJ whole genome shotgun (WGS) entry which is preliminary data.</text>
</comment>
<feature type="region of interest" description="Disordered" evidence="11">
    <location>
        <begin position="78"/>
        <end position="99"/>
    </location>
</feature>
<dbReference type="EC" id="1.11.1.7" evidence="2"/>
<reference evidence="13 14" key="1">
    <citation type="journal article" date="2018" name="Nat. Genet.">
        <title>The Rosa genome provides new insights in the design of modern roses.</title>
        <authorList>
            <person name="Bendahmane M."/>
        </authorList>
    </citation>
    <scope>NUCLEOTIDE SEQUENCE [LARGE SCALE GENOMIC DNA]</scope>
    <source>
        <strain evidence="14">cv. Old Blush</strain>
    </source>
</reference>
<dbReference type="OMA" id="HMRICAS"/>
<dbReference type="GO" id="GO:0046872">
    <property type="term" value="F:metal ion binding"/>
    <property type="evidence" value="ECO:0007669"/>
    <property type="project" value="UniProtKB-KW"/>
</dbReference>
<evidence type="ECO:0000256" key="2">
    <source>
        <dbReference type="ARBA" id="ARBA00012313"/>
    </source>
</evidence>
<evidence type="ECO:0000256" key="9">
    <source>
        <dbReference type="PIRSR" id="PIRSR600823-3"/>
    </source>
</evidence>
<keyword evidence="7 9" id="KW-0408">Iron</keyword>
<gene>
    <name evidence="13" type="ORF">RchiOBHm_Chr7g0227481</name>
</gene>
<dbReference type="PANTHER" id="PTHR31235">
    <property type="entry name" value="PEROXIDASE 25-RELATED"/>
    <property type="match status" value="1"/>
</dbReference>
<evidence type="ECO:0000256" key="6">
    <source>
        <dbReference type="ARBA" id="ARBA00023002"/>
    </source>
</evidence>
<dbReference type="InterPro" id="IPR000823">
    <property type="entry name" value="Peroxidase_pln"/>
</dbReference>
<evidence type="ECO:0000313" key="14">
    <source>
        <dbReference type="Proteomes" id="UP000238479"/>
    </source>
</evidence>
<keyword evidence="3 13" id="KW-0575">Peroxidase</keyword>
<feature type="binding site" evidence="8">
    <location>
        <position position="98"/>
    </location>
    <ligand>
        <name>substrate</name>
    </ligand>
</feature>
<evidence type="ECO:0000256" key="10">
    <source>
        <dbReference type="RuleBase" id="RU004241"/>
    </source>
</evidence>
<comment type="catalytic activity">
    <reaction evidence="1">
        <text>2 a phenolic donor + H2O2 = 2 a phenolic radical donor + 2 H2O</text>
        <dbReference type="Rhea" id="RHEA:56136"/>
        <dbReference type="ChEBI" id="CHEBI:15377"/>
        <dbReference type="ChEBI" id="CHEBI:16240"/>
        <dbReference type="ChEBI" id="CHEBI:139520"/>
        <dbReference type="ChEBI" id="CHEBI:139521"/>
        <dbReference type="EC" id="1.11.1.7"/>
    </reaction>
</comment>
<protein>
    <recommendedName>
        <fullName evidence="2">peroxidase</fullName>
        <ecNumber evidence="2">1.11.1.7</ecNumber>
    </recommendedName>
</protein>
<dbReference type="Gene3D" id="1.10.420.10">
    <property type="entry name" value="Peroxidase, domain 2"/>
    <property type="match status" value="1"/>
</dbReference>
<name>A0A2P6PEM2_ROSCH</name>
<dbReference type="InterPro" id="IPR010255">
    <property type="entry name" value="Haem_peroxidase_sf"/>
</dbReference>
<comment type="similarity">
    <text evidence="10">Belongs to the peroxidase family.</text>
</comment>
<feature type="compositionally biased region" description="Basic and acidic residues" evidence="11">
    <location>
        <begin position="81"/>
        <end position="92"/>
    </location>
</feature>
<evidence type="ECO:0000256" key="5">
    <source>
        <dbReference type="ARBA" id="ARBA00022723"/>
    </source>
</evidence>
<dbReference type="AlphaFoldDB" id="A0A2P6PEM2"/>
<sequence length="162" mass="18037">MTVLSRVVMPQSCWTRHPGDPIEKTSPANSETQRGLDVIDEIKAQVEQECPQTISCADKLAFAAREAVYLASLPRHNVPTRRRDGRTSRDSDVNFNLPTPVTPLKDITDMFGRRNPTLEDMVVSSGAHSIGEAQCTQLNTDYTNIAKLNPETLPWTQPMLMS</sequence>
<dbReference type="Gramene" id="PRQ20375">
    <property type="protein sequence ID" value="PRQ20375"/>
    <property type="gene ID" value="RchiOBHm_Chr7g0227481"/>
</dbReference>
<comment type="cofactor">
    <cofactor evidence="9">
        <name>heme b</name>
        <dbReference type="ChEBI" id="CHEBI:60344"/>
    </cofactor>
    <text evidence="9">Binds 1 heme b (iron(II)-protoporphyrin IX) group per subunit.</text>
</comment>
<dbReference type="GO" id="GO:0140825">
    <property type="term" value="F:lactoperoxidase activity"/>
    <property type="evidence" value="ECO:0007669"/>
    <property type="project" value="UniProtKB-EC"/>
</dbReference>
<evidence type="ECO:0000256" key="11">
    <source>
        <dbReference type="SAM" id="MobiDB-lite"/>
    </source>
</evidence>
<accession>A0A2P6PEM2</accession>
<feature type="domain" description="Plant heme peroxidase family profile" evidence="12">
    <location>
        <begin position="23"/>
        <end position="162"/>
    </location>
</feature>
<feature type="binding site" description="axial binding residue" evidence="9">
    <location>
        <position position="128"/>
    </location>
    <ligand>
        <name>heme b</name>
        <dbReference type="ChEBI" id="CHEBI:60344"/>
    </ligand>
    <ligandPart>
        <name>Fe</name>
        <dbReference type="ChEBI" id="CHEBI:18248"/>
    </ligandPart>
</feature>
<dbReference type="Pfam" id="PF00141">
    <property type="entry name" value="peroxidase"/>
    <property type="match status" value="1"/>
</dbReference>
<evidence type="ECO:0000256" key="1">
    <source>
        <dbReference type="ARBA" id="ARBA00000189"/>
    </source>
</evidence>
<keyword evidence="5 9" id="KW-0479">Metal-binding</keyword>
<evidence type="ECO:0000313" key="13">
    <source>
        <dbReference type="EMBL" id="PRQ20375.1"/>
    </source>
</evidence>
<organism evidence="13 14">
    <name type="scientific">Rosa chinensis</name>
    <name type="common">China rose</name>
    <dbReference type="NCBI Taxonomy" id="74649"/>
    <lineage>
        <taxon>Eukaryota</taxon>
        <taxon>Viridiplantae</taxon>
        <taxon>Streptophyta</taxon>
        <taxon>Embryophyta</taxon>
        <taxon>Tracheophyta</taxon>
        <taxon>Spermatophyta</taxon>
        <taxon>Magnoliopsida</taxon>
        <taxon>eudicotyledons</taxon>
        <taxon>Gunneridae</taxon>
        <taxon>Pentapetalae</taxon>
        <taxon>rosids</taxon>
        <taxon>fabids</taxon>
        <taxon>Rosales</taxon>
        <taxon>Rosaceae</taxon>
        <taxon>Rosoideae</taxon>
        <taxon>Rosoideae incertae sedis</taxon>
        <taxon>Rosa</taxon>
    </lineage>
</organism>
<keyword evidence="9" id="KW-0106">Calcium</keyword>
<dbReference type="InterPro" id="IPR002016">
    <property type="entry name" value="Haem_peroxidase"/>
</dbReference>
<feature type="binding site" evidence="9">
    <location>
        <position position="23"/>
    </location>
    <ligand>
        <name>Ca(2+)</name>
        <dbReference type="ChEBI" id="CHEBI:29108"/>
        <label>1</label>
    </ligand>
</feature>
<dbReference type="PRINTS" id="PR00458">
    <property type="entry name" value="PEROXIDASE"/>
</dbReference>
<comment type="cofactor">
    <cofactor evidence="9">
        <name>Ca(2+)</name>
        <dbReference type="ChEBI" id="CHEBI:29108"/>
    </cofactor>
    <text evidence="9">Binds 2 calcium ions per subunit.</text>
</comment>
<dbReference type="GO" id="GO:0020037">
    <property type="term" value="F:heme binding"/>
    <property type="evidence" value="ECO:0007669"/>
    <property type="project" value="InterPro"/>
</dbReference>
<evidence type="ECO:0000256" key="4">
    <source>
        <dbReference type="ARBA" id="ARBA00022617"/>
    </source>
</evidence>
<proteinExistence type="inferred from homology"/>
<keyword evidence="6 13" id="KW-0560">Oxidoreductase</keyword>
<dbReference type="STRING" id="74649.A0A2P6PEM2"/>
<dbReference type="Proteomes" id="UP000238479">
    <property type="component" value="Chromosome 7"/>
</dbReference>
<dbReference type="GO" id="GO:0006979">
    <property type="term" value="P:response to oxidative stress"/>
    <property type="evidence" value="ECO:0007669"/>
    <property type="project" value="InterPro"/>
</dbReference>
<evidence type="ECO:0000259" key="12">
    <source>
        <dbReference type="PROSITE" id="PS50873"/>
    </source>
</evidence>